<dbReference type="HAMAP" id="MF_01139">
    <property type="entry name" value="ISPT"/>
    <property type="match status" value="1"/>
</dbReference>
<evidence type="ECO:0000313" key="4">
    <source>
        <dbReference type="Proteomes" id="UP001156641"/>
    </source>
</evidence>
<dbReference type="RefSeq" id="WP_284256406.1">
    <property type="nucleotide sequence ID" value="NZ_BSOS01000007.1"/>
</dbReference>
<feature type="binding site" evidence="2">
    <location>
        <position position="31"/>
    </location>
    <ligand>
        <name>substrate</name>
    </ligand>
</feature>
<proteinExistence type="inferred from homology"/>
<comment type="similarity">
    <text evidence="2">Belongs to the UPP synthase family.</text>
</comment>
<sequence length="236" mass="25852">MPDLLPRPVPQHVAIIMDGNGRWATARALPRVAGHREGAKAVRRIVEAAIAQGVRYLTLFAFSSENWQRPPGEVADLTFLLKHYLRSELNEMHEQGVCLKIIGERERFGPNLTGELAAAEAKTANNTRLTLVMALSYGGRADIVAAARKAIAAGMAPEALTEQNFAALLATDGIPDPDLLIRTSGELRISNFLLWQTAYSELLFTDVLWPDFGAAEFAAALDEFATRERRFGARPA</sequence>
<comment type="cofactor">
    <cofactor evidence="2">
        <name>Mg(2+)</name>
        <dbReference type="ChEBI" id="CHEBI:18420"/>
    </cofactor>
    <text evidence="2">Binds 2 magnesium ions per subunit.</text>
</comment>
<reference evidence="4" key="1">
    <citation type="journal article" date="2019" name="Int. J. Syst. Evol. Microbiol.">
        <title>The Global Catalogue of Microorganisms (GCM) 10K type strain sequencing project: providing services to taxonomists for standard genome sequencing and annotation.</title>
        <authorList>
            <consortium name="The Broad Institute Genomics Platform"/>
            <consortium name="The Broad Institute Genome Sequencing Center for Infectious Disease"/>
            <person name="Wu L."/>
            <person name="Ma J."/>
        </authorList>
    </citation>
    <scope>NUCLEOTIDE SEQUENCE [LARGE SCALE GENOMIC DNA]</scope>
    <source>
        <strain evidence="4">NBRC 112502</strain>
    </source>
</reference>
<feature type="binding site" evidence="2">
    <location>
        <position position="23"/>
    </location>
    <ligand>
        <name>substrate</name>
    </ligand>
</feature>
<dbReference type="InterPro" id="IPR018520">
    <property type="entry name" value="UPP_synth-like_CS"/>
</dbReference>
<feature type="active site" evidence="2">
    <location>
        <position position="18"/>
    </location>
</feature>
<dbReference type="Pfam" id="PF01255">
    <property type="entry name" value="Prenyltransf"/>
    <property type="match status" value="1"/>
</dbReference>
<feature type="binding site" evidence="2">
    <location>
        <begin position="188"/>
        <end position="190"/>
    </location>
    <ligand>
        <name>substrate</name>
    </ligand>
</feature>
<dbReference type="PANTHER" id="PTHR10291:SF0">
    <property type="entry name" value="DEHYDRODOLICHYL DIPHOSPHATE SYNTHASE 2"/>
    <property type="match status" value="1"/>
</dbReference>
<dbReference type="NCBIfam" id="TIGR00055">
    <property type="entry name" value="uppS"/>
    <property type="match status" value="1"/>
</dbReference>
<dbReference type="Proteomes" id="UP001156641">
    <property type="component" value="Unassembled WGS sequence"/>
</dbReference>
<comment type="caution">
    <text evidence="3">The sequence shown here is derived from an EMBL/GenBank/DDBJ whole genome shotgun (WGS) entry which is preliminary data.</text>
</comment>
<feature type="binding site" evidence="2">
    <location>
        <position position="67"/>
    </location>
    <ligand>
        <name>substrate</name>
    </ligand>
</feature>
<feature type="binding site" evidence="2">
    <location>
        <position position="69"/>
    </location>
    <ligand>
        <name>substrate</name>
    </ligand>
</feature>
<dbReference type="EMBL" id="BSOS01000007">
    <property type="protein sequence ID" value="GLR65857.1"/>
    <property type="molecule type" value="Genomic_DNA"/>
</dbReference>
<dbReference type="InterPro" id="IPR036424">
    <property type="entry name" value="UPP_synth-like_sf"/>
</dbReference>
<name>A0ABQ6A5M4_9PROT</name>
<feature type="binding site" evidence="2">
    <location>
        <begin position="19"/>
        <end position="22"/>
    </location>
    <ligand>
        <name>substrate</name>
    </ligand>
</feature>
<feature type="binding site" evidence="2">
    <location>
        <position position="18"/>
    </location>
    <ligand>
        <name>Mg(2+)</name>
        <dbReference type="ChEBI" id="CHEBI:18420"/>
    </ligand>
</feature>
<organism evidence="3 4">
    <name type="scientific">Acidocella aquatica</name>
    <dbReference type="NCBI Taxonomy" id="1922313"/>
    <lineage>
        <taxon>Bacteria</taxon>
        <taxon>Pseudomonadati</taxon>
        <taxon>Pseudomonadota</taxon>
        <taxon>Alphaproteobacteria</taxon>
        <taxon>Acetobacterales</taxon>
        <taxon>Acidocellaceae</taxon>
        <taxon>Acidocella</taxon>
    </lineage>
</organism>
<gene>
    <name evidence="3" type="ORF">GCM10010909_05350</name>
</gene>
<accession>A0ABQ6A5M4</accession>
<dbReference type="PANTHER" id="PTHR10291">
    <property type="entry name" value="DEHYDRODOLICHYL DIPHOSPHATE SYNTHASE FAMILY MEMBER"/>
    <property type="match status" value="1"/>
</dbReference>
<evidence type="ECO:0000256" key="2">
    <source>
        <dbReference type="HAMAP-Rule" id="MF_01139"/>
    </source>
</evidence>
<dbReference type="GO" id="GO:0016740">
    <property type="term" value="F:transferase activity"/>
    <property type="evidence" value="ECO:0007669"/>
    <property type="project" value="UniProtKB-KW"/>
</dbReference>
<keyword evidence="1 2" id="KW-0808">Transferase</keyword>
<dbReference type="InterPro" id="IPR001441">
    <property type="entry name" value="UPP_synth-like"/>
</dbReference>
<keyword evidence="2" id="KW-0460">Magnesium</keyword>
<dbReference type="CDD" id="cd00475">
    <property type="entry name" value="Cis_IPPS"/>
    <property type="match status" value="1"/>
</dbReference>
<feature type="binding site" evidence="2">
    <location>
        <position position="35"/>
    </location>
    <ligand>
        <name>substrate</name>
    </ligand>
</feature>
<keyword evidence="2" id="KW-0479">Metal-binding</keyword>
<comment type="subunit">
    <text evidence="2">Homodimer.</text>
</comment>
<dbReference type="PROSITE" id="PS01066">
    <property type="entry name" value="UPP_SYNTHASE"/>
    <property type="match status" value="1"/>
</dbReference>
<dbReference type="Gene3D" id="3.40.1180.10">
    <property type="entry name" value="Decaprenyl diphosphate synthase-like"/>
    <property type="match status" value="1"/>
</dbReference>
<feature type="binding site" evidence="2">
    <location>
        <position position="201"/>
    </location>
    <ligand>
        <name>Mg(2+)</name>
        <dbReference type="ChEBI" id="CHEBI:18420"/>
    </ligand>
</feature>
<keyword evidence="4" id="KW-1185">Reference proteome</keyword>
<evidence type="ECO:0000313" key="3">
    <source>
        <dbReference type="EMBL" id="GLR65857.1"/>
    </source>
</evidence>
<feature type="binding site" evidence="2">
    <location>
        <position position="182"/>
    </location>
    <ligand>
        <name>substrate</name>
    </ligand>
</feature>
<dbReference type="SUPFAM" id="SSF64005">
    <property type="entry name" value="Undecaprenyl diphosphate synthase"/>
    <property type="match status" value="1"/>
</dbReference>
<comment type="function">
    <text evidence="2">Catalyzes the condensation of isopentenyl diphosphate (IPP) with allylic pyrophosphates generating different type of terpenoids.</text>
</comment>
<feature type="active site" description="Proton acceptor" evidence="2">
    <location>
        <position position="66"/>
    </location>
</feature>
<evidence type="ECO:0000256" key="1">
    <source>
        <dbReference type="ARBA" id="ARBA00022679"/>
    </source>
</evidence>
<protein>
    <recommendedName>
        <fullName evidence="2">Isoprenyl transferase</fullName>
        <ecNumber evidence="2">2.5.1.-</ecNumber>
    </recommendedName>
</protein>
<feature type="binding site" evidence="2">
    <location>
        <begin position="63"/>
        <end position="65"/>
    </location>
    <ligand>
        <name>substrate</name>
    </ligand>
</feature>
<dbReference type="EC" id="2.5.1.-" evidence="2"/>